<sequence>MLLVLMAACEQEKQQFDPNYREPMINGFLYRMEYYDGSVSYSRQFDIFDNAGLRMVPIVKLNQETISPYYYAWTNYRYEDTLPFRVYEPYELSVTHYWGEAFSRVVMPGNFCLTSPPGDSYVFDMESTLVVRWKSSAGVQWYWIDLYCDYDFLDSNYNWDDYSFNLDTTITDTYVIVPSERVFPSYVMDVLEGDGSVLVWAGYGPEVEPGDLGNVRGAGFGFVNAVNEPCEKYFYVGAPIAARRSPDARESLAKLVGLLRKRVY</sequence>
<organism evidence="1 2">
    <name type="scientific">candidate division WOR-3 bacterium JGI_Cruoil_03_51_56</name>
    <dbReference type="NCBI Taxonomy" id="1973747"/>
    <lineage>
        <taxon>Bacteria</taxon>
        <taxon>Bacteria division WOR-3</taxon>
    </lineage>
</organism>
<evidence type="ECO:0000313" key="1">
    <source>
        <dbReference type="EMBL" id="OYD16707.1"/>
    </source>
</evidence>
<name>A0A235BY40_UNCW3</name>
<dbReference type="AlphaFoldDB" id="A0A235BY40"/>
<dbReference type="EMBL" id="NOZP01000040">
    <property type="protein sequence ID" value="OYD16707.1"/>
    <property type="molecule type" value="Genomic_DNA"/>
</dbReference>
<proteinExistence type="predicted"/>
<accession>A0A235BY40</accession>
<evidence type="ECO:0000313" key="2">
    <source>
        <dbReference type="Proteomes" id="UP000215559"/>
    </source>
</evidence>
<reference evidence="1 2" key="1">
    <citation type="submission" date="2017-07" db="EMBL/GenBank/DDBJ databases">
        <title>Recovery of genomes from metagenomes via a dereplication, aggregation, and scoring strategy.</title>
        <authorList>
            <person name="Sieber C.M."/>
            <person name="Probst A.J."/>
            <person name="Sharrar A."/>
            <person name="Thomas B.C."/>
            <person name="Hess M."/>
            <person name="Tringe S.G."/>
            <person name="Banfield J.F."/>
        </authorList>
    </citation>
    <scope>NUCLEOTIDE SEQUENCE [LARGE SCALE GENOMIC DNA]</scope>
    <source>
        <strain evidence="1">JGI_Cruoil_03_51_56</strain>
    </source>
</reference>
<comment type="caution">
    <text evidence="1">The sequence shown here is derived from an EMBL/GenBank/DDBJ whole genome shotgun (WGS) entry which is preliminary data.</text>
</comment>
<protein>
    <submittedName>
        <fullName evidence="1">Uncharacterized protein</fullName>
    </submittedName>
</protein>
<gene>
    <name evidence="1" type="ORF">CH330_02050</name>
</gene>
<dbReference type="Proteomes" id="UP000215559">
    <property type="component" value="Unassembled WGS sequence"/>
</dbReference>